<evidence type="ECO:0000256" key="6">
    <source>
        <dbReference type="ARBA" id="ARBA00022729"/>
    </source>
</evidence>
<dbReference type="NCBIfam" id="TIGR03715">
    <property type="entry name" value="KxYKxGKxW"/>
    <property type="match status" value="1"/>
</dbReference>
<dbReference type="InterPro" id="IPR013320">
    <property type="entry name" value="ConA-like_dom_sf"/>
</dbReference>
<dbReference type="Pfam" id="PF06458">
    <property type="entry name" value="MucBP"/>
    <property type="match status" value="4"/>
</dbReference>
<evidence type="ECO:0000256" key="9">
    <source>
        <dbReference type="ARBA" id="ARBA00023088"/>
    </source>
</evidence>
<dbReference type="EMBL" id="JBHUOR010000136">
    <property type="protein sequence ID" value="MFD2870190.1"/>
    <property type="molecule type" value="Genomic_DNA"/>
</dbReference>
<accession>A0ABW5Y4H9</accession>
<sequence length="1239" mass="133849">MIENTQDIKIRYRMYKKGKHWVFASITATSIAIGAFTFTGLSASAEESTTSETTTADETQTQPIETQVQTTTTEPVQAQSQETTTQPAQAQSQETTTQPAQTQSQETTTQPAQTQSQETTTQPAQAQSQETTTQPAQTQSQTTVAQPAPTPTTAKKPAATVTKNVAKAAKNYATATKKAAKTNVTKAVAATPKPTSAKTVAKKAVAKTAAVTAASIPTEVTKENFNDAFRLNGSATYEKNDGVVTLTPDVDNQSGNFALKNKIDLSKSFTLEGSINLGNKSMSDKGADGIGFAFHNGDTNTLGMSGGALGIGNLVDAFGFKLDTFYNGGTVNGSKKEFFHGDPNSTKGKSFGAFTYTKLETVPKEKGNSYSGTQQYYAYTDADSAKSISHPSDNKFKDIIFNYNGDTKIMTITYEGKEWKENITKWKNKDIDAYSFIVSGSTGDFKNLQQFEIKSFTYTAAGMFTALFKEEGTNTEIANKLSKDGEQGKSLDVANDVNTAFKQLFDNGYDYVKSDIKTDKTTEYQETKNPDGTFSSININFDNTPSEATYFFKKADGSIIVKHIDQDGNNLKEETSTKKKVGDSYTTTEDAFEGYRFVRVSLDSASTSGLYTRDTQTIIYQYQATSVVDFLFLEKDDEDHTTPIAESFTKEGDEKATEIVKGDVTKVLNDLYEQGYDLVSVTPNQENMYDKDTQTITYVEENGKVTYTFEKAKGIVIVKYQDEAGTNIEEVDRIPGKVGKDYSTTPKDIPGFTLIPEKTQGNTNGIFTRDEQTIIYVYQKEEQPAKDAALTVTYVDIDTKEEISPSQTLTGKEGDKLPDTDKTIPGYTLVKSDGVTNGDFVAGDQSITHYYKKDKQPAKDAALTVTYVDIDTKEEISPSQTLTGKEGDKLPDTDKTIPGYTFVKTDGVTEGDFVAGEQTITHYYKKDNVEPPVVEPPVVEPPVVEPPVVEPPVVEPPVVEPPVVEPPVVEPPVVEPPVVEPPVVEPPVVEPPVVEPPVVEPPVVEPPVVEPPVVEPPVVEPPVVEPPVVEPPVVEPPVVEPPVVEPPVVEPPVVEPPVVEPPVVEPPVVEPPVVEPPVVEPPVVEPPVVEPPVVEPPVVEPSVVEPPVVEPPKETENTETPVTPPDTTPEEETTQENPPSDSGNEQTNEPNPPVAKPNNPATVAQVSNPPRSSSVASTTPVVLPASSNSNTPTLQNPAQASTLPQTGDAATKTGLMGGMLLALSALAGVFGLRKRKTEK</sequence>
<keyword evidence="8" id="KW-0130">Cell adhesion</keyword>
<keyword evidence="4" id="KW-0134">Cell wall</keyword>
<evidence type="ECO:0000256" key="12">
    <source>
        <dbReference type="SAM" id="MobiDB-lite"/>
    </source>
</evidence>
<dbReference type="Gene3D" id="3.10.20.320">
    <property type="entry name" value="Putative peptidoglycan bound protein (lpxtg motif)"/>
    <property type="match status" value="4"/>
</dbReference>
<dbReference type="Proteomes" id="UP001597568">
    <property type="component" value="Unassembled WGS sequence"/>
</dbReference>
<evidence type="ECO:0000259" key="14">
    <source>
        <dbReference type="PROSITE" id="PS50847"/>
    </source>
</evidence>
<comment type="subcellular location">
    <subcellularLocation>
        <location evidence="1">Secreted</location>
        <location evidence="1">Cell wall</location>
        <topology evidence="1">Peptidoglycan-anchor</topology>
    </subcellularLocation>
</comment>
<feature type="region of interest" description="Disordered" evidence="12">
    <location>
        <begin position="47"/>
        <end position="159"/>
    </location>
</feature>
<name>A0ABW5Y4H9_9BACL</name>
<evidence type="ECO:0000256" key="1">
    <source>
        <dbReference type="ARBA" id="ARBA00004168"/>
    </source>
</evidence>
<organism evidence="15 16">
    <name type="scientific">Kurthia populi</name>
    <dbReference type="NCBI Taxonomy" id="1562132"/>
    <lineage>
        <taxon>Bacteria</taxon>
        <taxon>Bacillati</taxon>
        <taxon>Bacillota</taxon>
        <taxon>Bacilli</taxon>
        <taxon>Bacillales</taxon>
        <taxon>Caryophanaceae</taxon>
        <taxon>Kurthia</taxon>
    </lineage>
</organism>
<feature type="domain" description="Gram-positive cocci surface proteins LPxTG" evidence="14">
    <location>
        <begin position="1203"/>
        <end position="1239"/>
    </location>
</feature>
<evidence type="ECO:0000256" key="4">
    <source>
        <dbReference type="ARBA" id="ARBA00022512"/>
    </source>
</evidence>
<comment type="similarity">
    <text evidence="2">Belongs to the serine-rich repeat protein (SRRP) family.</text>
</comment>
<evidence type="ECO:0000256" key="13">
    <source>
        <dbReference type="SAM" id="Phobius"/>
    </source>
</evidence>
<dbReference type="Pfam" id="PF19258">
    <property type="entry name" value="KxYKxGKxW_sig"/>
    <property type="match status" value="1"/>
</dbReference>
<keyword evidence="7" id="KW-0677">Repeat</keyword>
<evidence type="ECO:0000256" key="7">
    <source>
        <dbReference type="ARBA" id="ARBA00022737"/>
    </source>
</evidence>
<feature type="transmembrane region" description="Helical" evidence="13">
    <location>
        <begin position="1214"/>
        <end position="1232"/>
    </location>
</feature>
<dbReference type="PANTHER" id="PTHR46541:SF1">
    <property type="entry name" value="ZINC FINGER PROTEIN AEBP2"/>
    <property type="match status" value="1"/>
</dbReference>
<keyword evidence="6" id="KW-0732">Signal</keyword>
<keyword evidence="10" id="KW-0325">Glycoprotein</keyword>
<keyword evidence="13" id="KW-0472">Membrane</keyword>
<feature type="region of interest" description="Disordered" evidence="12">
    <location>
        <begin position="1064"/>
        <end position="1209"/>
    </location>
</feature>
<evidence type="ECO:0000256" key="3">
    <source>
        <dbReference type="ARBA" id="ARBA00019084"/>
    </source>
</evidence>
<keyword evidence="13" id="KW-0812">Transmembrane</keyword>
<dbReference type="Gene3D" id="2.60.120.200">
    <property type="match status" value="1"/>
</dbReference>
<evidence type="ECO:0000313" key="15">
    <source>
        <dbReference type="EMBL" id="MFD2870190.1"/>
    </source>
</evidence>
<dbReference type="CDD" id="cd01951">
    <property type="entry name" value="lectin_L-type"/>
    <property type="match status" value="1"/>
</dbReference>
<keyword evidence="9" id="KW-0572">Peptidoglycan-anchor</keyword>
<proteinExistence type="inferred from homology"/>
<keyword evidence="16" id="KW-1185">Reference proteome</keyword>
<dbReference type="RefSeq" id="WP_380148841.1">
    <property type="nucleotide sequence ID" value="NZ_JBHUOR010000136.1"/>
</dbReference>
<keyword evidence="5" id="KW-0964">Secreted</keyword>
<evidence type="ECO:0000256" key="8">
    <source>
        <dbReference type="ARBA" id="ARBA00022889"/>
    </source>
</evidence>
<dbReference type="InterPro" id="IPR009459">
    <property type="entry name" value="MucBP_dom"/>
</dbReference>
<feature type="transmembrane region" description="Helical" evidence="13">
    <location>
        <begin position="21"/>
        <end position="41"/>
    </location>
</feature>
<dbReference type="InterPro" id="IPR052130">
    <property type="entry name" value="AEBP2/jing_C2H2-ZnF"/>
</dbReference>
<evidence type="ECO:0000313" key="16">
    <source>
        <dbReference type="Proteomes" id="UP001597568"/>
    </source>
</evidence>
<reference evidence="16" key="1">
    <citation type="journal article" date="2019" name="Int. J. Syst. Evol. Microbiol.">
        <title>The Global Catalogue of Microorganisms (GCM) 10K type strain sequencing project: providing services to taxonomists for standard genome sequencing and annotation.</title>
        <authorList>
            <consortium name="The Broad Institute Genomics Platform"/>
            <consortium name="The Broad Institute Genome Sequencing Center for Infectious Disease"/>
            <person name="Wu L."/>
            <person name="Ma J."/>
        </authorList>
    </citation>
    <scope>NUCLEOTIDE SEQUENCE [LARGE SCALE GENOMIC DNA]</scope>
    <source>
        <strain evidence="16">KCTC 33522</strain>
    </source>
</reference>
<evidence type="ECO:0000256" key="2">
    <source>
        <dbReference type="ARBA" id="ARBA00005826"/>
    </source>
</evidence>
<protein>
    <recommendedName>
        <fullName evidence="3">Serine-rich adhesin for platelets</fullName>
    </recommendedName>
    <alternativeName>
        <fullName evidence="11">Adhesin SraP</fullName>
    </alternativeName>
</protein>
<dbReference type="InterPro" id="IPR022263">
    <property type="entry name" value="KxYKxGKxW"/>
</dbReference>
<dbReference type="InterPro" id="IPR019931">
    <property type="entry name" value="LPXTG_anchor"/>
</dbReference>
<feature type="compositionally biased region" description="Pro residues" evidence="12">
    <location>
        <begin position="1064"/>
        <end position="1099"/>
    </location>
</feature>
<evidence type="ECO:0000256" key="11">
    <source>
        <dbReference type="ARBA" id="ARBA00032611"/>
    </source>
</evidence>
<dbReference type="PROSITE" id="PS50847">
    <property type="entry name" value="GRAM_POS_ANCHORING"/>
    <property type="match status" value="1"/>
</dbReference>
<dbReference type="SUPFAM" id="SSF49899">
    <property type="entry name" value="Concanavalin A-like lectins/glucanases"/>
    <property type="match status" value="1"/>
</dbReference>
<dbReference type="Pfam" id="PF00746">
    <property type="entry name" value="Gram_pos_anchor"/>
    <property type="match status" value="1"/>
</dbReference>
<keyword evidence="13" id="KW-1133">Transmembrane helix</keyword>
<dbReference type="NCBIfam" id="TIGR01167">
    <property type="entry name" value="LPXTG_anchor"/>
    <property type="match status" value="1"/>
</dbReference>
<evidence type="ECO:0000256" key="5">
    <source>
        <dbReference type="ARBA" id="ARBA00022525"/>
    </source>
</evidence>
<evidence type="ECO:0000256" key="10">
    <source>
        <dbReference type="ARBA" id="ARBA00023180"/>
    </source>
</evidence>
<comment type="caution">
    <text evidence="15">The sequence shown here is derived from an EMBL/GenBank/DDBJ whole genome shotgun (WGS) entry which is preliminary data.</text>
</comment>
<gene>
    <name evidence="15" type="ORF">ACFSY7_16990</name>
</gene>
<dbReference type="Pfam" id="PF18483">
    <property type="entry name" value="Lectin_L-type_dom"/>
    <property type="match status" value="1"/>
</dbReference>
<feature type="compositionally biased region" description="Polar residues" evidence="12">
    <location>
        <begin position="1161"/>
        <end position="1205"/>
    </location>
</feature>
<dbReference type="PANTHER" id="PTHR46541">
    <property type="entry name" value="ZINC FINGER PROTEIN AEBP2"/>
    <property type="match status" value="1"/>
</dbReference>
<dbReference type="InterPro" id="IPR056573">
    <property type="entry name" value="Lectin_L-type_dom"/>
</dbReference>